<gene>
    <name evidence="11 12 13 14" type="primary">LOC109486556</name>
</gene>
<evidence type="ECO:0000313" key="12">
    <source>
        <dbReference type="RefSeq" id="XP_019645958.1"/>
    </source>
</evidence>
<keyword evidence="4 9" id="KW-0732">Signal</keyword>
<keyword evidence="6" id="KW-1015">Disulfide bond</keyword>
<dbReference type="KEGG" id="bbel:109486556"/>
<evidence type="ECO:0000256" key="8">
    <source>
        <dbReference type="ARBA" id="ARBA00023288"/>
    </source>
</evidence>
<evidence type="ECO:0000313" key="10">
    <source>
        <dbReference type="Proteomes" id="UP000515135"/>
    </source>
</evidence>
<keyword evidence="3" id="KW-0336">GPI-anchor</keyword>
<evidence type="ECO:0000313" key="14">
    <source>
        <dbReference type="RefSeq" id="XP_019645960.1"/>
    </source>
</evidence>
<evidence type="ECO:0000313" key="13">
    <source>
        <dbReference type="RefSeq" id="XP_019645959.1"/>
    </source>
</evidence>
<dbReference type="PANTHER" id="PTHR31171:SF3">
    <property type="entry name" value="LY6_PLAUR DOMAIN-CONTAINING PROTEIN 6B"/>
    <property type="match status" value="1"/>
</dbReference>
<evidence type="ECO:0000256" key="4">
    <source>
        <dbReference type="ARBA" id="ARBA00022729"/>
    </source>
</evidence>
<dbReference type="Proteomes" id="UP000515135">
    <property type="component" value="Unplaced"/>
</dbReference>
<dbReference type="RefSeq" id="XP_019645958.1">
    <property type="nucleotide sequence ID" value="XM_019790399.1"/>
</dbReference>
<dbReference type="InterPro" id="IPR045860">
    <property type="entry name" value="Snake_toxin-like_sf"/>
</dbReference>
<keyword evidence="7" id="KW-0325">Glycoprotein</keyword>
<name>A0A6P4ZXQ5_BRABE</name>
<evidence type="ECO:0000256" key="9">
    <source>
        <dbReference type="SAM" id="SignalP"/>
    </source>
</evidence>
<dbReference type="InterPro" id="IPR039457">
    <property type="entry name" value="LYPD6-like"/>
</dbReference>
<dbReference type="AlphaFoldDB" id="A0A6P4ZXQ5"/>
<dbReference type="RefSeq" id="XP_019645960.1">
    <property type="nucleotide sequence ID" value="XM_019790401.1"/>
</dbReference>
<dbReference type="PANTHER" id="PTHR31171">
    <property type="entry name" value="LY6/PLAUR DOMAIN-CONTAINING PROTEIN 6"/>
    <property type="match status" value="1"/>
</dbReference>
<keyword evidence="10" id="KW-1185">Reference proteome</keyword>
<comment type="subcellular location">
    <subcellularLocation>
        <location evidence="1">Cell membrane</location>
        <topology evidence="1">Lipid-anchor</topology>
        <topology evidence="1">GPI-anchor</topology>
    </subcellularLocation>
</comment>
<accession>A0A6P4ZXQ5</accession>
<feature type="chain" id="PRO_5044647698" evidence="9">
    <location>
        <begin position="27"/>
        <end position="174"/>
    </location>
</feature>
<dbReference type="RefSeq" id="XP_019645957.1">
    <property type="nucleotide sequence ID" value="XM_019790398.1"/>
</dbReference>
<dbReference type="GO" id="GO:0005886">
    <property type="term" value="C:plasma membrane"/>
    <property type="evidence" value="ECO:0007669"/>
    <property type="project" value="UniProtKB-SubCell"/>
</dbReference>
<keyword evidence="2" id="KW-1003">Cell membrane</keyword>
<evidence type="ECO:0000256" key="3">
    <source>
        <dbReference type="ARBA" id="ARBA00022622"/>
    </source>
</evidence>
<dbReference type="OrthoDB" id="6149028at2759"/>
<dbReference type="GO" id="GO:0030548">
    <property type="term" value="F:acetylcholine receptor regulator activity"/>
    <property type="evidence" value="ECO:0007669"/>
    <property type="project" value="InterPro"/>
</dbReference>
<keyword evidence="5" id="KW-0472">Membrane</keyword>
<dbReference type="Gene3D" id="2.10.60.10">
    <property type="entry name" value="CD59"/>
    <property type="match status" value="1"/>
</dbReference>
<dbReference type="GO" id="GO:0098552">
    <property type="term" value="C:side of membrane"/>
    <property type="evidence" value="ECO:0007669"/>
    <property type="project" value="UniProtKB-KW"/>
</dbReference>
<dbReference type="SUPFAM" id="SSF57302">
    <property type="entry name" value="Snake toxin-like"/>
    <property type="match status" value="1"/>
</dbReference>
<evidence type="ECO:0000256" key="6">
    <source>
        <dbReference type="ARBA" id="ARBA00023157"/>
    </source>
</evidence>
<dbReference type="RefSeq" id="XP_019645959.1">
    <property type="nucleotide sequence ID" value="XM_019790400.1"/>
</dbReference>
<evidence type="ECO:0000256" key="5">
    <source>
        <dbReference type="ARBA" id="ARBA00023136"/>
    </source>
</evidence>
<evidence type="ECO:0000256" key="2">
    <source>
        <dbReference type="ARBA" id="ARBA00022475"/>
    </source>
</evidence>
<feature type="signal peptide" evidence="9">
    <location>
        <begin position="1"/>
        <end position="26"/>
    </location>
</feature>
<reference evidence="11 12" key="1">
    <citation type="submission" date="2025-04" db="UniProtKB">
        <authorList>
            <consortium name="RefSeq"/>
        </authorList>
    </citation>
    <scope>IDENTIFICATION</scope>
    <source>
        <tissue evidence="11 12">Gonad</tissue>
    </source>
</reference>
<sequence length="174" mass="19066">MEIRVDLTSYSFLLAVISHVLQMAHGQDIKWDAAYTPSSTPFPGSMKCWTCEEASDNYNCNRWAPDVYCPQGTKYCHTLHRMNGQGSSVMVRKKCAAVEDCTPNTVGCTINTDGSMVCIACCEGNICNPEVPTNHTTAIFATITPYDVGSSSQFPPSLQVLFLTLLAAALFRHL</sequence>
<dbReference type="CDD" id="cd23567">
    <property type="entry name" value="TFP_LU_ECD_LYPD6_like"/>
    <property type="match status" value="1"/>
</dbReference>
<protein>
    <submittedName>
        <fullName evidence="11 12">Ly6/PLAUR domain-containing protein 6-like</fullName>
    </submittedName>
</protein>
<evidence type="ECO:0000256" key="1">
    <source>
        <dbReference type="ARBA" id="ARBA00004609"/>
    </source>
</evidence>
<organism evidence="10 14">
    <name type="scientific">Branchiostoma belcheri</name>
    <name type="common">Amphioxus</name>
    <dbReference type="NCBI Taxonomy" id="7741"/>
    <lineage>
        <taxon>Eukaryota</taxon>
        <taxon>Metazoa</taxon>
        <taxon>Chordata</taxon>
        <taxon>Cephalochordata</taxon>
        <taxon>Leptocardii</taxon>
        <taxon>Amphioxiformes</taxon>
        <taxon>Branchiostomatidae</taxon>
        <taxon>Branchiostoma</taxon>
    </lineage>
</organism>
<evidence type="ECO:0000256" key="7">
    <source>
        <dbReference type="ARBA" id="ARBA00023180"/>
    </source>
</evidence>
<dbReference type="GeneID" id="109486556"/>
<keyword evidence="8" id="KW-0449">Lipoprotein</keyword>
<dbReference type="Pfam" id="PF16975">
    <property type="entry name" value="UPAR_LY6_2"/>
    <property type="match status" value="1"/>
</dbReference>
<proteinExistence type="predicted"/>
<evidence type="ECO:0000313" key="11">
    <source>
        <dbReference type="RefSeq" id="XP_019645957.1"/>
    </source>
</evidence>